<evidence type="ECO:0000313" key="3">
    <source>
        <dbReference type="EMBL" id="NGM83086.1"/>
    </source>
</evidence>
<dbReference type="FunFam" id="3.40.50.720:FF:000080">
    <property type="entry name" value="Thiazole biosynthesis adenylyltransferase ThiF"/>
    <property type="match status" value="1"/>
</dbReference>
<dbReference type="CDD" id="cd00757">
    <property type="entry name" value="ThiF_MoeB_HesA_family"/>
    <property type="match status" value="1"/>
</dbReference>
<keyword evidence="3" id="KW-0548">Nucleotidyltransferase</keyword>
<dbReference type="GO" id="GO:0005829">
    <property type="term" value="C:cytosol"/>
    <property type="evidence" value="ECO:0007669"/>
    <property type="project" value="TreeGrafter"/>
</dbReference>
<keyword evidence="3" id="KW-0808">Transferase</keyword>
<reference evidence="3 4" key="1">
    <citation type="submission" date="2020-02" db="EMBL/GenBank/DDBJ databases">
        <authorList>
            <person name="Gao J."/>
            <person name="Sun J."/>
        </authorList>
    </citation>
    <scope>NUCLEOTIDE SEQUENCE [LARGE SCALE GENOMIC DNA]</scope>
    <source>
        <strain evidence="3 4">7124</strain>
    </source>
</reference>
<evidence type="ECO:0000313" key="4">
    <source>
        <dbReference type="Proteomes" id="UP000480151"/>
    </source>
</evidence>
<accession>A0A6M1PIS6</accession>
<evidence type="ECO:0000256" key="1">
    <source>
        <dbReference type="ARBA" id="ARBA00009919"/>
    </source>
</evidence>
<dbReference type="GO" id="GO:0008641">
    <property type="term" value="F:ubiquitin-like modifier activating enzyme activity"/>
    <property type="evidence" value="ECO:0007669"/>
    <property type="project" value="InterPro"/>
</dbReference>
<dbReference type="Pfam" id="PF00899">
    <property type="entry name" value="ThiF"/>
    <property type="match status" value="1"/>
</dbReference>
<dbReference type="EMBL" id="JAAKGU010000004">
    <property type="protein sequence ID" value="NGM83086.1"/>
    <property type="molecule type" value="Genomic_DNA"/>
</dbReference>
<proteinExistence type="inferred from homology"/>
<dbReference type="Proteomes" id="UP000480151">
    <property type="component" value="Unassembled WGS sequence"/>
</dbReference>
<protein>
    <submittedName>
        <fullName evidence="3">Thiazole biosynthesis adenylyltransferase ThiF</fullName>
    </submittedName>
</protein>
<dbReference type="GO" id="GO:0016779">
    <property type="term" value="F:nucleotidyltransferase activity"/>
    <property type="evidence" value="ECO:0007669"/>
    <property type="project" value="UniProtKB-KW"/>
</dbReference>
<dbReference type="InterPro" id="IPR045886">
    <property type="entry name" value="ThiF/MoeB/HesA"/>
</dbReference>
<dbReference type="GO" id="GO:0004792">
    <property type="term" value="F:thiosulfate-cyanide sulfurtransferase activity"/>
    <property type="evidence" value="ECO:0007669"/>
    <property type="project" value="TreeGrafter"/>
</dbReference>
<dbReference type="GO" id="GO:0008146">
    <property type="term" value="F:sulfotransferase activity"/>
    <property type="evidence" value="ECO:0007669"/>
    <property type="project" value="TreeGrafter"/>
</dbReference>
<comment type="caution">
    <text evidence="3">The sequence shown here is derived from an EMBL/GenBank/DDBJ whole genome shotgun (WGS) entry which is preliminary data.</text>
</comment>
<name>A0A6M1PIS6_9BACL</name>
<dbReference type="AlphaFoldDB" id="A0A6M1PIS6"/>
<organism evidence="3 4">
    <name type="scientific">Paenibacillus apii</name>
    <dbReference type="NCBI Taxonomy" id="1850370"/>
    <lineage>
        <taxon>Bacteria</taxon>
        <taxon>Bacillati</taxon>
        <taxon>Bacillota</taxon>
        <taxon>Bacilli</taxon>
        <taxon>Bacillales</taxon>
        <taxon>Paenibacillaceae</taxon>
        <taxon>Paenibacillus</taxon>
    </lineage>
</organism>
<dbReference type="Gene3D" id="3.40.50.720">
    <property type="entry name" value="NAD(P)-binding Rossmann-like Domain"/>
    <property type="match status" value="1"/>
</dbReference>
<dbReference type="PANTHER" id="PTHR10953:SF102">
    <property type="entry name" value="ADENYLYLTRANSFERASE AND SULFURTRANSFERASE MOCS3"/>
    <property type="match status" value="1"/>
</dbReference>
<dbReference type="PANTHER" id="PTHR10953">
    <property type="entry name" value="UBIQUITIN-ACTIVATING ENZYME E1"/>
    <property type="match status" value="1"/>
</dbReference>
<feature type="domain" description="THIF-type NAD/FAD binding fold" evidence="2">
    <location>
        <begin position="42"/>
        <end position="278"/>
    </location>
</feature>
<dbReference type="InterPro" id="IPR000594">
    <property type="entry name" value="ThiF_NAD_FAD-bd"/>
</dbReference>
<dbReference type="SUPFAM" id="SSF69572">
    <property type="entry name" value="Activating enzymes of the ubiquitin-like proteins"/>
    <property type="match status" value="1"/>
</dbReference>
<keyword evidence="4" id="KW-1185">Reference proteome</keyword>
<comment type="similarity">
    <text evidence="1">Belongs to the HesA/MoeB/ThiF family.</text>
</comment>
<dbReference type="InterPro" id="IPR035985">
    <property type="entry name" value="Ubiquitin-activating_enz"/>
</dbReference>
<evidence type="ECO:0000259" key="2">
    <source>
        <dbReference type="Pfam" id="PF00899"/>
    </source>
</evidence>
<gene>
    <name evidence="3" type="ORF">G5B47_11735</name>
</gene>
<sequence>MGSSWARTITGRSRWPTGTVSSWCILWEEAEDEVISAGEDRYSRQERFYGIGIEGQRKLARAKVLIIGAGALGSACAETMVRSGVGKVTLVDRDYVEWSNLQRQNLYSEQDAAERMPKAVAAARRLRSVNSSVKVEGIVADITAEEIGLYTGDVDLILDAADNFEVRMIVNDIAARDGIPWIYGACTGSYGISMTIVPGQSACLHCLLDGLPAGGDTCDTAGIIGPAVQMTAAYQTAEALKWLSGNSGALRGTLVSFDLWANRHSSVDTARLKRADCPSCGDKRTYPYLSPGSHSRTTVLCGRDTVQIRPPSPARLDLEEWERRLSAYGRAERNPYMLSLTLEKHRLAVFPDGRVLVHGTGDPAEARSLYHRYFG</sequence>